<feature type="region of interest" description="Disordered" evidence="2">
    <location>
        <begin position="255"/>
        <end position="280"/>
    </location>
</feature>
<name>A0A813J7G6_POLGL</name>
<gene>
    <name evidence="3" type="ORF">PGLA2088_LOCUS15848</name>
</gene>
<feature type="region of interest" description="Disordered" evidence="2">
    <location>
        <begin position="429"/>
        <end position="448"/>
    </location>
</feature>
<dbReference type="AlphaFoldDB" id="A0A813J7G6"/>
<dbReference type="Proteomes" id="UP000626109">
    <property type="component" value="Unassembled WGS sequence"/>
</dbReference>
<evidence type="ECO:0000313" key="3">
    <source>
        <dbReference type="EMBL" id="CAE8665211.1"/>
    </source>
</evidence>
<organism evidence="3 4">
    <name type="scientific">Polarella glacialis</name>
    <name type="common">Dinoflagellate</name>
    <dbReference type="NCBI Taxonomy" id="89957"/>
    <lineage>
        <taxon>Eukaryota</taxon>
        <taxon>Sar</taxon>
        <taxon>Alveolata</taxon>
        <taxon>Dinophyceae</taxon>
        <taxon>Suessiales</taxon>
        <taxon>Suessiaceae</taxon>
        <taxon>Polarella</taxon>
    </lineage>
</organism>
<accession>A0A813J7G6</accession>
<evidence type="ECO:0000256" key="2">
    <source>
        <dbReference type="SAM" id="MobiDB-lite"/>
    </source>
</evidence>
<comment type="caution">
    <text evidence="3">The sequence shown here is derived from an EMBL/GenBank/DDBJ whole genome shotgun (WGS) entry which is preliminary data.</text>
</comment>
<feature type="coiled-coil region" evidence="1">
    <location>
        <begin position="388"/>
        <end position="422"/>
    </location>
</feature>
<evidence type="ECO:0000256" key="1">
    <source>
        <dbReference type="SAM" id="Coils"/>
    </source>
</evidence>
<keyword evidence="1" id="KW-0175">Coiled coil</keyword>
<protein>
    <submittedName>
        <fullName evidence="3">Uncharacterized protein</fullName>
    </submittedName>
</protein>
<sequence length="448" mass="46960">MADESCAFFHAGHTMHQLEGSSSASGLSDVQKVSSAPSLLLPGLKEPFPVSGVSRSQESAYHYHAHYDAGFAANSEASGAGGLGYSAAQWSQAQYQQQPQRQQMQQPPHHQGMRRCASGMVGMPEGSWQADEQVYQGPHLQHFQPQWQPVDEEPPVYDGRLGAPRGPVPPHCHSSSAHPESTCGFGGKKDFVLGGQELARPGNIPTPARSQALSSRAACEAGVQADRRSIDGHAAAAAAAAKVGKGRSRLQSIIRRTGAPGEDDEALTPPPLDSSRSRRAGGLKKLDYPLLGGPLCGERSLGEAPPSGCGPRAAMAQALSVAVAGEMHDLAKAWDLGAPGGERRLEEAVATSLRAISRRAEKSGVLKALRQPSSAAKAVASAAADVAAAERTEEAAALEERCARLEAELVASEDRLSKLDEIQVEVEEGLAAKRGGEPHGGLQDQLSS</sequence>
<dbReference type="EMBL" id="CAJNNW010019807">
    <property type="protein sequence ID" value="CAE8665211.1"/>
    <property type="molecule type" value="Genomic_DNA"/>
</dbReference>
<proteinExistence type="predicted"/>
<evidence type="ECO:0000313" key="4">
    <source>
        <dbReference type="Proteomes" id="UP000626109"/>
    </source>
</evidence>
<reference evidence="3" key="1">
    <citation type="submission" date="2021-02" db="EMBL/GenBank/DDBJ databases">
        <authorList>
            <person name="Dougan E. K."/>
            <person name="Rhodes N."/>
            <person name="Thang M."/>
            <person name="Chan C."/>
        </authorList>
    </citation>
    <scope>NUCLEOTIDE SEQUENCE</scope>
</reference>